<dbReference type="SUPFAM" id="SSF54768">
    <property type="entry name" value="dsRNA-binding domain-like"/>
    <property type="match status" value="1"/>
</dbReference>
<dbReference type="GO" id="GO:0046872">
    <property type="term" value="F:metal ion binding"/>
    <property type="evidence" value="ECO:0007669"/>
    <property type="project" value="UniProtKB-KW"/>
</dbReference>
<dbReference type="SMART" id="SM00358">
    <property type="entry name" value="DSRM"/>
    <property type="match status" value="1"/>
</dbReference>
<dbReference type="GO" id="GO:0003725">
    <property type="term" value="F:double-stranded RNA binding"/>
    <property type="evidence" value="ECO:0007669"/>
    <property type="project" value="TreeGrafter"/>
</dbReference>
<dbReference type="EC" id="3.1.26.3" evidence="9"/>
<feature type="active site" evidence="9">
    <location>
        <position position="136"/>
    </location>
</feature>
<dbReference type="GO" id="GO:0006364">
    <property type="term" value="P:rRNA processing"/>
    <property type="evidence" value="ECO:0007669"/>
    <property type="project" value="UniProtKB-UniRule"/>
</dbReference>
<feature type="compositionally biased region" description="Basic and acidic residues" evidence="10">
    <location>
        <begin position="228"/>
        <end position="240"/>
    </location>
</feature>
<comment type="catalytic activity">
    <reaction evidence="1 9">
        <text>Endonucleolytic cleavage to 5'-phosphomonoester.</text>
        <dbReference type="EC" id="3.1.26.3"/>
    </reaction>
</comment>
<evidence type="ECO:0000256" key="3">
    <source>
        <dbReference type="ARBA" id="ARBA00022552"/>
    </source>
</evidence>
<dbReference type="GO" id="GO:0008033">
    <property type="term" value="P:tRNA processing"/>
    <property type="evidence" value="ECO:0007669"/>
    <property type="project" value="UniProtKB-KW"/>
</dbReference>
<dbReference type="STRING" id="1184151.AW736_21685"/>
<dbReference type="PANTHER" id="PTHR11207:SF0">
    <property type="entry name" value="RIBONUCLEASE 3"/>
    <property type="match status" value="1"/>
</dbReference>
<dbReference type="AlphaFoldDB" id="A0A178ID97"/>
<keyword evidence="8 9" id="KW-0694">RNA-binding</keyword>
<keyword evidence="9" id="KW-0479">Metal-binding</keyword>
<dbReference type="GO" id="GO:0004525">
    <property type="term" value="F:ribonuclease III activity"/>
    <property type="evidence" value="ECO:0007669"/>
    <property type="project" value="UniProtKB-UniRule"/>
</dbReference>
<keyword evidence="9" id="KW-0819">tRNA processing</keyword>
<evidence type="ECO:0000256" key="9">
    <source>
        <dbReference type="HAMAP-Rule" id="MF_00104"/>
    </source>
</evidence>
<dbReference type="Gene3D" id="1.10.1520.10">
    <property type="entry name" value="Ribonuclease III domain"/>
    <property type="match status" value="1"/>
</dbReference>
<feature type="active site" evidence="9">
    <location>
        <position position="64"/>
    </location>
</feature>
<dbReference type="SUPFAM" id="SSF69065">
    <property type="entry name" value="RNase III domain-like"/>
    <property type="match status" value="1"/>
</dbReference>
<keyword evidence="7 9" id="KW-0378">Hydrolase</keyword>
<name>A0A178ID97_9BACT</name>
<organism evidence="13 14">
    <name type="scientific">Termitidicoccus mucosus</name>
    <dbReference type="NCBI Taxonomy" id="1184151"/>
    <lineage>
        <taxon>Bacteria</taxon>
        <taxon>Pseudomonadati</taxon>
        <taxon>Verrucomicrobiota</taxon>
        <taxon>Opitutia</taxon>
        <taxon>Opitutales</taxon>
        <taxon>Opitutaceae</taxon>
        <taxon>Termitidicoccus</taxon>
    </lineage>
</organism>
<dbReference type="PROSITE" id="PS50137">
    <property type="entry name" value="DS_RBD"/>
    <property type="match status" value="1"/>
</dbReference>
<dbReference type="EMBL" id="LRRQ01000161">
    <property type="protein sequence ID" value="OAM87698.1"/>
    <property type="molecule type" value="Genomic_DNA"/>
</dbReference>
<keyword evidence="6 9" id="KW-0255">Endonuclease</keyword>
<keyword evidence="9" id="KW-0699">rRNA-binding</keyword>
<dbReference type="Pfam" id="PF14622">
    <property type="entry name" value="Ribonucleas_3_3"/>
    <property type="match status" value="1"/>
</dbReference>
<feature type="domain" description="DRBM" evidence="11">
    <location>
        <begin position="174"/>
        <end position="244"/>
    </location>
</feature>
<dbReference type="CDD" id="cd10845">
    <property type="entry name" value="DSRM_RNAse_III_family"/>
    <property type="match status" value="1"/>
</dbReference>
<evidence type="ECO:0000313" key="14">
    <source>
        <dbReference type="Proteomes" id="UP000078486"/>
    </source>
</evidence>
<dbReference type="CDD" id="cd00593">
    <property type="entry name" value="RIBOc"/>
    <property type="match status" value="1"/>
</dbReference>
<comment type="subcellular location">
    <subcellularLocation>
        <location evidence="9">Cytoplasm</location>
    </subcellularLocation>
</comment>
<evidence type="ECO:0000259" key="12">
    <source>
        <dbReference type="PROSITE" id="PS50142"/>
    </source>
</evidence>
<proteinExistence type="inferred from homology"/>
<gene>
    <name evidence="9" type="primary">rnc</name>
    <name evidence="13" type="ORF">AW736_21685</name>
</gene>
<dbReference type="InterPro" id="IPR036389">
    <property type="entry name" value="RNase_III_sf"/>
</dbReference>
<evidence type="ECO:0000256" key="2">
    <source>
        <dbReference type="ARBA" id="ARBA00010183"/>
    </source>
</evidence>
<evidence type="ECO:0000313" key="13">
    <source>
        <dbReference type="EMBL" id="OAM87698.1"/>
    </source>
</evidence>
<feature type="domain" description="RNase III" evidence="12">
    <location>
        <begin position="19"/>
        <end position="147"/>
    </location>
</feature>
<dbReference type="InterPro" id="IPR000999">
    <property type="entry name" value="RNase_III_dom"/>
</dbReference>
<keyword evidence="9" id="KW-0460">Magnesium</keyword>
<keyword evidence="5 9" id="KW-0540">Nuclease</keyword>
<feature type="binding site" evidence="9">
    <location>
        <position position="133"/>
    </location>
    <ligand>
        <name>Mg(2+)</name>
        <dbReference type="ChEBI" id="CHEBI:18420"/>
    </ligand>
</feature>
<dbReference type="SMART" id="SM00535">
    <property type="entry name" value="RIBOc"/>
    <property type="match status" value="1"/>
</dbReference>
<protein>
    <recommendedName>
        <fullName evidence="9">Ribonuclease 3</fullName>
        <ecNumber evidence="9">3.1.26.3</ecNumber>
    </recommendedName>
    <alternativeName>
        <fullName evidence="9">Ribonuclease III</fullName>
        <shortName evidence="9">RNase III</shortName>
    </alternativeName>
</protein>
<feature type="binding site" evidence="9">
    <location>
        <position position="60"/>
    </location>
    <ligand>
        <name>Mg(2+)</name>
        <dbReference type="ChEBI" id="CHEBI:18420"/>
    </ligand>
</feature>
<keyword evidence="14" id="KW-1185">Reference proteome</keyword>
<evidence type="ECO:0000256" key="7">
    <source>
        <dbReference type="ARBA" id="ARBA00022801"/>
    </source>
</evidence>
<feature type="compositionally biased region" description="Gly residues" evidence="10">
    <location>
        <begin position="243"/>
        <end position="252"/>
    </location>
</feature>
<comment type="subunit">
    <text evidence="9">Homodimer.</text>
</comment>
<dbReference type="GO" id="GO:0005737">
    <property type="term" value="C:cytoplasm"/>
    <property type="evidence" value="ECO:0007669"/>
    <property type="project" value="UniProtKB-SubCell"/>
</dbReference>
<comment type="similarity">
    <text evidence="2">Belongs to the ribonuclease III family.</text>
</comment>
<evidence type="ECO:0000256" key="4">
    <source>
        <dbReference type="ARBA" id="ARBA00022664"/>
    </source>
</evidence>
<comment type="caution">
    <text evidence="13">The sequence shown here is derived from an EMBL/GenBank/DDBJ whole genome shotgun (WGS) entry which is preliminary data.</text>
</comment>
<dbReference type="PROSITE" id="PS50142">
    <property type="entry name" value="RNASE_3_2"/>
    <property type="match status" value="1"/>
</dbReference>
<feature type="binding site" evidence="9">
    <location>
        <position position="136"/>
    </location>
    <ligand>
        <name>Mg(2+)</name>
        <dbReference type="ChEBI" id="CHEBI:18420"/>
    </ligand>
</feature>
<sequence>MGFGLLGFGILIPYFSVSLESLQQRLAYAFRNPALLECALTHPSYLQDNPDIAESNQRLEFLGDSVLQLVLSETLFRVFPGDREGALSQRRSLLSKGKFLSTLAREIDLSAHLRLGISEEQGGGRNRDSSLEDAMEALIGAIYLDSDLPATRRVVLGLIGSLPDRIAAEQPADNPKGRLQEHVQPGHGNNALRYDVTHISGQDHAREYEAVVRLNGEPLGTGRGTSKKAAEEAAAREALEKLQGGGEAAAAV</sequence>
<dbReference type="InterPro" id="IPR014720">
    <property type="entry name" value="dsRBD_dom"/>
</dbReference>
<evidence type="ECO:0000256" key="10">
    <source>
        <dbReference type="SAM" id="MobiDB-lite"/>
    </source>
</evidence>
<accession>A0A178ID97</accession>
<dbReference type="GO" id="GO:0006397">
    <property type="term" value="P:mRNA processing"/>
    <property type="evidence" value="ECO:0007669"/>
    <property type="project" value="UniProtKB-UniRule"/>
</dbReference>
<dbReference type="FunFam" id="1.10.1520.10:FF:000001">
    <property type="entry name" value="Ribonuclease 3"/>
    <property type="match status" value="1"/>
</dbReference>
<evidence type="ECO:0000256" key="8">
    <source>
        <dbReference type="ARBA" id="ARBA00022884"/>
    </source>
</evidence>
<keyword evidence="4 9" id="KW-0507">mRNA processing</keyword>
<dbReference type="Pfam" id="PF00035">
    <property type="entry name" value="dsrm"/>
    <property type="match status" value="1"/>
</dbReference>
<evidence type="ECO:0000256" key="6">
    <source>
        <dbReference type="ARBA" id="ARBA00022759"/>
    </source>
</evidence>
<evidence type="ECO:0000256" key="1">
    <source>
        <dbReference type="ARBA" id="ARBA00000109"/>
    </source>
</evidence>
<dbReference type="NCBIfam" id="TIGR02191">
    <property type="entry name" value="RNaseIII"/>
    <property type="match status" value="1"/>
</dbReference>
<dbReference type="GO" id="GO:0010468">
    <property type="term" value="P:regulation of gene expression"/>
    <property type="evidence" value="ECO:0007669"/>
    <property type="project" value="TreeGrafter"/>
</dbReference>
<comment type="cofactor">
    <cofactor evidence="9">
        <name>Mg(2+)</name>
        <dbReference type="ChEBI" id="CHEBI:18420"/>
    </cofactor>
</comment>
<feature type="region of interest" description="Disordered" evidence="10">
    <location>
        <begin position="216"/>
        <end position="252"/>
    </location>
</feature>
<dbReference type="HAMAP" id="MF_00104">
    <property type="entry name" value="RNase_III"/>
    <property type="match status" value="1"/>
</dbReference>
<keyword evidence="3 9" id="KW-0698">rRNA processing</keyword>
<evidence type="ECO:0000256" key="5">
    <source>
        <dbReference type="ARBA" id="ARBA00022722"/>
    </source>
</evidence>
<dbReference type="InterPro" id="IPR011907">
    <property type="entry name" value="RNase_III"/>
</dbReference>
<dbReference type="GO" id="GO:0019843">
    <property type="term" value="F:rRNA binding"/>
    <property type="evidence" value="ECO:0007669"/>
    <property type="project" value="UniProtKB-KW"/>
</dbReference>
<keyword evidence="9" id="KW-0963">Cytoplasm</keyword>
<evidence type="ECO:0000259" key="11">
    <source>
        <dbReference type="PROSITE" id="PS50137"/>
    </source>
</evidence>
<reference evidence="13 14" key="1">
    <citation type="submission" date="2016-01" db="EMBL/GenBank/DDBJ databases">
        <title>High potential of lignocellulose degradation of a new Verrucomicrobia species.</title>
        <authorList>
            <person name="Wang Y."/>
            <person name="Shi Y."/>
            <person name="Qiu Z."/>
            <person name="Liu S."/>
            <person name="Yang H."/>
        </authorList>
    </citation>
    <scope>NUCLEOTIDE SEQUENCE [LARGE SCALE GENOMIC DNA]</scope>
    <source>
        <strain evidence="13 14">TSB47</strain>
    </source>
</reference>
<comment type="function">
    <text evidence="9">Digests double-stranded RNA. Involved in the processing of primary rRNA transcript to yield the immediate precursors to the large and small rRNAs (23S and 16S). Processes some mRNAs, and tRNAs when they are encoded in the rRNA operon. Processes pre-crRNA and tracrRNA of type II CRISPR loci if present in the organism.</text>
</comment>
<dbReference type="Gene3D" id="3.30.160.20">
    <property type="match status" value="1"/>
</dbReference>
<dbReference type="PANTHER" id="PTHR11207">
    <property type="entry name" value="RIBONUCLEASE III"/>
    <property type="match status" value="1"/>
</dbReference>
<dbReference type="PROSITE" id="PS00517">
    <property type="entry name" value="RNASE_3_1"/>
    <property type="match status" value="1"/>
</dbReference>
<dbReference type="Proteomes" id="UP000078486">
    <property type="component" value="Unassembled WGS sequence"/>
</dbReference>